<organism evidence="2 3">
    <name type="scientific">Streptomyces rameus</name>
    <dbReference type="NCBI Taxonomy" id="68261"/>
    <lineage>
        <taxon>Bacteria</taxon>
        <taxon>Bacillati</taxon>
        <taxon>Actinomycetota</taxon>
        <taxon>Actinomycetes</taxon>
        <taxon>Kitasatosporales</taxon>
        <taxon>Streptomycetaceae</taxon>
        <taxon>Streptomyces</taxon>
    </lineage>
</organism>
<keyword evidence="3" id="KW-1185">Reference proteome</keyword>
<gene>
    <name evidence="2" type="ORF">GCM10010521_34270</name>
</gene>
<reference evidence="3" key="1">
    <citation type="journal article" date="2019" name="Int. J. Syst. Evol. Microbiol.">
        <title>The Global Catalogue of Microorganisms (GCM) 10K type strain sequencing project: providing services to taxonomists for standard genome sequencing and annotation.</title>
        <authorList>
            <consortium name="The Broad Institute Genomics Platform"/>
            <consortium name="The Broad Institute Genome Sequencing Center for Infectious Disease"/>
            <person name="Wu L."/>
            <person name="Ma J."/>
        </authorList>
    </citation>
    <scope>NUCLEOTIDE SEQUENCE [LARGE SCALE GENOMIC DNA]</scope>
    <source>
        <strain evidence="3">JCM 11574</strain>
    </source>
</reference>
<sequence length="82" mass="9199">MTEEGARELVPAGRHPLRCRDTTGFSPRPGIGYSGAQPLTRRYLTELPQGRKAARVGWLWRVRGGRFAFPGWRAEPVVSGRH</sequence>
<feature type="region of interest" description="Disordered" evidence="1">
    <location>
        <begin position="1"/>
        <end position="33"/>
    </location>
</feature>
<protein>
    <submittedName>
        <fullName evidence="2">Uncharacterized protein</fullName>
    </submittedName>
</protein>
<evidence type="ECO:0000313" key="2">
    <source>
        <dbReference type="EMBL" id="GAA3144509.1"/>
    </source>
</evidence>
<dbReference type="Proteomes" id="UP001500893">
    <property type="component" value="Unassembled WGS sequence"/>
</dbReference>
<accession>A0ABP6NDS3</accession>
<comment type="caution">
    <text evidence="2">The sequence shown here is derived from an EMBL/GenBank/DDBJ whole genome shotgun (WGS) entry which is preliminary data.</text>
</comment>
<evidence type="ECO:0000313" key="3">
    <source>
        <dbReference type="Proteomes" id="UP001500893"/>
    </source>
</evidence>
<evidence type="ECO:0000256" key="1">
    <source>
        <dbReference type="SAM" id="MobiDB-lite"/>
    </source>
</evidence>
<name>A0ABP6NDS3_9ACTN</name>
<dbReference type="EMBL" id="BAAAVM010000039">
    <property type="protein sequence ID" value="GAA3144509.1"/>
    <property type="molecule type" value="Genomic_DNA"/>
</dbReference>
<proteinExistence type="predicted"/>